<dbReference type="InterPro" id="IPR036188">
    <property type="entry name" value="FAD/NAD-bd_sf"/>
</dbReference>
<dbReference type="PRINTS" id="PR00420">
    <property type="entry name" value="RNGMNOXGNASE"/>
</dbReference>
<keyword evidence="2" id="KW-0560">Oxidoreductase</keyword>
<dbReference type="Pfam" id="PF01494">
    <property type="entry name" value="FAD_binding_3"/>
    <property type="match status" value="1"/>
</dbReference>
<dbReference type="InterPro" id="IPR002938">
    <property type="entry name" value="FAD-bd"/>
</dbReference>
<keyword evidence="2" id="KW-0503">Monooxygenase</keyword>
<dbReference type="GO" id="GO:0071949">
    <property type="term" value="F:FAD binding"/>
    <property type="evidence" value="ECO:0007669"/>
    <property type="project" value="InterPro"/>
</dbReference>
<dbReference type="AlphaFoldDB" id="A0A6J4VXE7"/>
<dbReference type="PANTHER" id="PTHR42685">
    <property type="entry name" value="GERANYLGERANYL DIPHOSPHATE REDUCTASE"/>
    <property type="match status" value="1"/>
</dbReference>
<dbReference type="EMBL" id="CADCWP010000370">
    <property type="protein sequence ID" value="CAA9589014.1"/>
    <property type="molecule type" value="Genomic_DNA"/>
</dbReference>
<evidence type="ECO:0000313" key="2">
    <source>
        <dbReference type="EMBL" id="CAA9589014.1"/>
    </source>
</evidence>
<feature type="domain" description="FAD-binding" evidence="1">
    <location>
        <begin position="3"/>
        <end position="291"/>
    </location>
</feature>
<organism evidence="2">
    <name type="scientific">uncultured Truepera sp</name>
    <dbReference type="NCBI Taxonomy" id="543023"/>
    <lineage>
        <taxon>Bacteria</taxon>
        <taxon>Thermotogati</taxon>
        <taxon>Deinococcota</taxon>
        <taxon>Deinococci</taxon>
        <taxon>Trueperales</taxon>
        <taxon>Trueperaceae</taxon>
        <taxon>Truepera</taxon>
        <taxon>environmental samples</taxon>
    </lineage>
</organism>
<reference evidence="2" key="1">
    <citation type="submission" date="2020-02" db="EMBL/GenBank/DDBJ databases">
        <authorList>
            <person name="Meier V. D."/>
        </authorList>
    </citation>
    <scope>NUCLEOTIDE SEQUENCE</scope>
    <source>
        <strain evidence="2">AVDCRST_MAG86</strain>
    </source>
</reference>
<dbReference type="Gene3D" id="3.50.50.60">
    <property type="entry name" value="FAD/NAD(P)-binding domain"/>
    <property type="match status" value="1"/>
</dbReference>
<sequence>MNYDVIIAGASFAGLACAKVLAQRGCSVRVLERRADPGTGLHTTGILVHEAAELLELPAELYKPISQVRLYGPSLRHIELASSGYSFLATDTPALMRHLIQDAVESGAHFTLGTAFTHGKETGGRVIVNRGLASCRLLVGADGARSRVAATFALGQNRRFLLGVEVEYTGLTVDNPEAFHCFLDQRYAPGYIGWVIPGPKVMQVGLAAHHTQKPDMAAFTRHIAPLLHSQRPRIVGRRGGLIPVGGLAGPFCNDKVILVGDAAGTVSPLTAGGIHTALHYGNRLGELAAAYLHKNGPHPGDVLKHEYPRFQHKLLFRELFNRTPNWCFDAAIASPFAQPTAKAVFFLKKRLPPR</sequence>
<protein>
    <submittedName>
        <fullName evidence="2">Monooxygenase, FAD-binding</fullName>
    </submittedName>
</protein>
<name>A0A6J4VXE7_9DEIN</name>
<accession>A0A6J4VXE7</accession>
<dbReference type="PANTHER" id="PTHR42685:SF21">
    <property type="entry name" value="DEHYDROGENASE (FLAVOPROTEIN)-LIKE PROTEIN"/>
    <property type="match status" value="1"/>
</dbReference>
<dbReference type="GO" id="GO:0004497">
    <property type="term" value="F:monooxygenase activity"/>
    <property type="evidence" value="ECO:0007669"/>
    <property type="project" value="UniProtKB-KW"/>
</dbReference>
<dbReference type="SUPFAM" id="SSF51905">
    <property type="entry name" value="FAD/NAD(P)-binding domain"/>
    <property type="match status" value="1"/>
</dbReference>
<proteinExistence type="predicted"/>
<gene>
    <name evidence="2" type="ORF">AVDCRST_MAG86-4296</name>
</gene>
<dbReference type="InterPro" id="IPR050407">
    <property type="entry name" value="Geranylgeranyl_reductase"/>
</dbReference>
<evidence type="ECO:0000259" key="1">
    <source>
        <dbReference type="Pfam" id="PF01494"/>
    </source>
</evidence>